<dbReference type="GeneID" id="18924185"/>
<dbReference type="VEuPathDB" id="FungiDB:MELLADRAFT_110761"/>
<dbReference type="InParanoid" id="F4S0W0"/>
<protein>
    <submittedName>
        <fullName evidence="1">Uncharacterized protein</fullName>
    </submittedName>
</protein>
<name>F4S0W0_MELLP</name>
<proteinExistence type="predicted"/>
<evidence type="ECO:0000313" key="2">
    <source>
        <dbReference type="Proteomes" id="UP000001072"/>
    </source>
</evidence>
<accession>F4S0W0</accession>
<sequence>MSEGQLGRMHWTGRVSLHNEHLMQDFNNRWHRCFAACVACPSGFLSDLPFQVTTTNNAPLANGSIITLEGEVISQNDGTMTVVIVGKNITTLNESRPLQPTLGLNVINVAQITFTNT</sequence>
<dbReference type="Proteomes" id="UP000001072">
    <property type="component" value="Unassembled WGS sequence"/>
</dbReference>
<dbReference type="HOGENOM" id="CLU_2085351_0_0_1"/>
<evidence type="ECO:0000313" key="1">
    <source>
        <dbReference type="EMBL" id="EGG01659.1"/>
    </source>
</evidence>
<dbReference type="EMBL" id="GL883136">
    <property type="protein sequence ID" value="EGG01659.1"/>
    <property type="molecule type" value="Genomic_DNA"/>
</dbReference>
<dbReference type="KEGG" id="mlr:MELLADRAFT_110761"/>
<dbReference type="RefSeq" id="XP_007415004.1">
    <property type="nucleotide sequence ID" value="XM_007414942.1"/>
</dbReference>
<reference evidence="2" key="1">
    <citation type="journal article" date="2011" name="Proc. Natl. Acad. Sci. U.S.A.">
        <title>Obligate biotrophy features unraveled by the genomic analysis of rust fungi.</title>
        <authorList>
            <person name="Duplessis S."/>
            <person name="Cuomo C.A."/>
            <person name="Lin Y.-C."/>
            <person name="Aerts A."/>
            <person name="Tisserant E."/>
            <person name="Veneault-Fourrey C."/>
            <person name="Joly D.L."/>
            <person name="Hacquard S."/>
            <person name="Amselem J."/>
            <person name="Cantarel B.L."/>
            <person name="Chiu R."/>
            <person name="Coutinho P.M."/>
            <person name="Feau N."/>
            <person name="Field M."/>
            <person name="Frey P."/>
            <person name="Gelhaye E."/>
            <person name="Goldberg J."/>
            <person name="Grabherr M.G."/>
            <person name="Kodira C.D."/>
            <person name="Kohler A."/>
            <person name="Kuees U."/>
            <person name="Lindquist E.A."/>
            <person name="Lucas S.M."/>
            <person name="Mago R."/>
            <person name="Mauceli E."/>
            <person name="Morin E."/>
            <person name="Murat C."/>
            <person name="Pangilinan J.L."/>
            <person name="Park R."/>
            <person name="Pearson M."/>
            <person name="Quesneville H."/>
            <person name="Rouhier N."/>
            <person name="Sakthikumar S."/>
            <person name="Salamov A.A."/>
            <person name="Schmutz J."/>
            <person name="Selles B."/>
            <person name="Shapiro H."/>
            <person name="Tanguay P."/>
            <person name="Tuskan G.A."/>
            <person name="Henrissat B."/>
            <person name="Van de Peer Y."/>
            <person name="Rouze P."/>
            <person name="Ellis J.G."/>
            <person name="Dodds P.N."/>
            <person name="Schein J.E."/>
            <person name="Zhong S."/>
            <person name="Hamelin R.C."/>
            <person name="Grigoriev I.V."/>
            <person name="Szabo L.J."/>
            <person name="Martin F."/>
        </authorList>
    </citation>
    <scope>NUCLEOTIDE SEQUENCE [LARGE SCALE GENOMIC DNA]</scope>
    <source>
        <strain evidence="2">98AG31 / pathotype 3-4-7</strain>
    </source>
</reference>
<gene>
    <name evidence="1" type="ORF">MELLADRAFT_110761</name>
</gene>
<keyword evidence="2" id="KW-1185">Reference proteome</keyword>
<dbReference type="AlphaFoldDB" id="F4S0W0"/>
<organism evidence="2">
    <name type="scientific">Melampsora larici-populina (strain 98AG31 / pathotype 3-4-7)</name>
    <name type="common">Poplar leaf rust fungus</name>
    <dbReference type="NCBI Taxonomy" id="747676"/>
    <lineage>
        <taxon>Eukaryota</taxon>
        <taxon>Fungi</taxon>
        <taxon>Dikarya</taxon>
        <taxon>Basidiomycota</taxon>
        <taxon>Pucciniomycotina</taxon>
        <taxon>Pucciniomycetes</taxon>
        <taxon>Pucciniales</taxon>
        <taxon>Melampsoraceae</taxon>
        <taxon>Melampsora</taxon>
    </lineage>
</organism>